<evidence type="ECO:0000256" key="11">
    <source>
        <dbReference type="ARBA" id="ARBA00048778"/>
    </source>
</evidence>
<protein>
    <submittedName>
        <fullName evidence="17">Related to BCS1 protein</fullName>
    </submittedName>
</protein>
<dbReference type="EMBL" id="FJOG01000018">
    <property type="protein sequence ID" value="CZR61434.1"/>
    <property type="molecule type" value="Genomic_DNA"/>
</dbReference>
<evidence type="ECO:0000256" key="10">
    <source>
        <dbReference type="ARBA" id="ARBA00023136"/>
    </source>
</evidence>
<keyword evidence="8" id="KW-1133">Transmembrane helix</keyword>
<dbReference type="InterPro" id="IPR057495">
    <property type="entry name" value="AAA_lid_BCS1"/>
</dbReference>
<evidence type="ECO:0000256" key="3">
    <source>
        <dbReference type="ARBA" id="ARBA00022692"/>
    </source>
</evidence>
<feature type="compositionally biased region" description="Basic and acidic residues" evidence="14">
    <location>
        <begin position="584"/>
        <end position="609"/>
    </location>
</feature>
<dbReference type="InterPro" id="IPR003593">
    <property type="entry name" value="AAA+_ATPase"/>
</dbReference>
<dbReference type="SMART" id="SM00382">
    <property type="entry name" value="AAA"/>
    <property type="match status" value="1"/>
</dbReference>
<evidence type="ECO:0000256" key="5">
    <source>
        <dbReference type="ARBA" id="ARBA00022792"/>
    </source>
</evidence>
<dbReference type="GO" id="GO:0016887">
    <property type="term" value="F:ATP hydrolysis activity"/>
    <property type="evidence" value="ECO:0007669"/>
    <property type="project" value="InterPro"/>
</dbReference>
<accession>A0A1L7X8T9</accession>
<evidence type="ECO:0000259" key="15">
    <source>
        <dbReference type="SMART" id="SM00382"/>
    </source>
</evidence>
<keyword evidence="4 12" id="KW-0547">Nucleotide-binding</keyword>
<evidence type="ECO:0000256" key="6">
    <source>
        <dbReference type="ARBA" id="ARBA00022801"/>
    </source>
</evidence>
<dbReference type="InterPro" id="IPR003959">
    <property type="entry name" value="ATPase_AAA_core"/>
</dbReference>
<gene>
    <name evidence="17" type="ORF">PAC_11330</name>
</gene>
<evidence type="ECO:0000313" key="17">
    <source>
        <dbReference type="EMBL" id="CZR61434.1"/>
    </source>
</evidence>
<feature type="compositionally biased region" description="Polar residues" evidence="14">
    <location>
        <begin position="1"/>
        <end position="19"/>
    </location>
</feature>
<dbReference type="Pfam" id="PF25426">
    <property type="entry name" value="AAA_lid_BCS1"/>
    <property type="match status" value="1"/>
</dbReference>
<dbReference type="PANTHER" id="PTHR23070">
    <property type="entry name" value="BCS1 AAA-TYPE ATPASE"/>
    <property type="match status" value="1"/>
</dbReference>
<evidence type="ECO:0000259" key="16">
    <source>
        <dbReference type="SMART" id="SM01024"/>
    </source>
</evidence>
<dbReference type="InterPro" id="IPR050747">
    <property type="entry name" value="Mitochondrial_chaperone_BCS1"/>
</dbReference>
<dbReference type="InterPro" id="IPR003960">
    <property type="entry name" value="ATPase_AAA_CS"/>
</dbReference>
<evidence type="ECO:0000256" key="13">
    <source>
        <dbReference type="SAM" id="Coils"/>
    </source>
</evidence>
<keyword evidence="10" id="KW-0472">Membrane</keyword>
<evidence type="ECO:0000256" key="9">
    <source>
        <dbReference type="ARBA" id="ARBA00023128"/>
    </source>
</evidence>
<keyword evidence="13" id="KW-0175">Coiled coil</keyword>
<evidence type="ECO:0000313" key="18">
    <source>
        <dbReference type="Proteomes" id="UP000184330"/>
    </source>
</evidence>
<evidence type="ECO:0000256" key="7">
    <source>
        <dbReference type="ARBA" id="ARBA00022840"/>
    </source>
</evidence>
<dbReference type="SMART" id="SM01024">
    <property type="entry name" value="BCS1_N"/>
    <property type="match status" value="1"/>
</dbReference>
<dbReference type="SUPFAM" id="SSF52540">
    <property type="entry name" value="P-loop containing nucleoside triphosphate hydrolases"/>
    <property type="match status" value="1"/>
</dbReference>
<sequence length="616" mass="69376">MNQSTCATIYPSGSGSPMTSGFPDTAKMNPQTAILDLFLPGFGLFSSTVSEYLHIDLTLYIPALIVLGLIVFASQHINTYIWEIADQYLMSTADVRIDDEIYNMLMAWISNQKFAKRSRRFVANTNLNSRMWFLWREFNEDGDNDETGVEFDENGNAIASSSKKKNKTVRFTPSFGTHYFFYKGKLLIFRRTEDTRQQTWGPVSEREQISVQCFGRDPTILKDLLDECRVAFQKSDENRTIIYRGGLKSGTAEPAWTRCVSRVSRPFSTVVLDETVKQNLLDDMRDYLHPMTRRWYSNRGIPYRRGYLLYGPPGTGKSSLSFAIAGYFKLKIYIVSLNSPAMNEENLGTLFSELPKQCVVLLEDIDTAGLTHTRDNNNNAEPEEAKPLITTLPGTTVINPAAPPTNNSGRISLSALLNILDGVASQEGRVLIMTTNHIEKLDEALIRPGRVDMTVKFDLANTAMITTIFRSIFATLEGDIPPSKNGVVIRPPIKYRNSTEEAHAAKLAEEAKKLEEEAALKLKVAEEERVRKLGEEFATIVPTMTFSPAEVQGYLLKHKRAPENAVKEGAAWVEKMKLEKRKKAKEEEEEKAKKDKEGEEDEETKRVVEEAIGVSL</sequence>
<keyword evidence="9" id="KW-0496">Mitochondrion</keyword>
<feature type="domain" description="BCS1 N-terminal" evidence="16">
    <location>
        <begin position="65"/>
        <end position="270"/>
    </location>
</feature>
<dbReference type="Pfam" id="PF00004">
    <property type="entry name" value="AAA"/>
    <property type="match status" value="1"/>
</dbReference>
<keyword evidence="6" id="KW-0378">Hydrolase</keyword>
<evidence type="ECO:0000256" key="8">
    <source>
        <dbReference type="ARBA" id="ARBA00022989"/>
    </source>
</evidence>
<comment type="similarity">
    <text evidence="2">Belongs to the AAA ATPase family. BCS1 subfamily.</text>
</comment>
<proteinExistence type="inferred from homology"/>
<feature type="domain" description="AAA+ ATPase" evidence="15">
    <location>
        <begin position="303"/>
        <end position="461"/>
    </location>
</feature>
<keyword evidence="3" id="KW-0812">Transmembrane</keyword>
<dbReference type="Gene3D" id="3.40.50.300">
    <property type="entry name" value="P-loop containing nucleotide triphosphate hydrolases"/>
    <property type="match status" value="1"/>
</dbReference>
<evidence type="ECO:0000256" key="1">
    <source>
        <dbReference type="ARBA" id="ARBA00004434"/>
    </source>
</evidence>
<evidence type="ECO:0000256" key="12">
    <source>
        <dbReference type="RuleBase" id="RU003651"/>
    </source>
</evidence>
<keyword evidence="5" id="KW-0999">Mitochondrion inner membrane</keyword>
<dbReference type="PROSITE" id="PS00674">
    <property type="entry name" value="AAA"/>
    <property type="match status" value="1"/>
</dbReference>
<feature type="region of interest" description="Disordered" evidence="14">
    <location>
        <begin position="1"/>
        <end position="22"/>
    </location>
</feature>
<dbReference type="Pfam" id="PF08740">
    <property type="entry name" value="BCS1_N"/>
    <property type="match status" value="1"/>
</dbReference>
<dbReference type="AlphaFoldDB" id="A0A1L7X8T9"/>
<feature type="region of interest" description="Disordered" evidence="14">
    <location>
        <begin position="577"/>
        <end position="616"/>
    </location>
</feature>
<dbReference type="InterPro" id="IPR014851">
    <property type="entry name" value="BCS1_N"/>
</dbReference>
<dbReference type="STRING" id="576137.A0A1L7X8T9"/>
<dbReference type="GO" id="GO:0005524">
    <property type="term" value="F:ATP binding"/>
    <property type="evidence" value="ECO:0007669"/>
    <property type="project" value="UniProtKB-KW"/>
</dbReference>
<reference evidence="17 18" key="1">
    <citation type="submission" date="2016-03" db="EMBL/GenBank/DDBJ databases">
        <authorList>
            <person name="Ploux O."/>
        </authorList>
    </citation>
    <scope>NUCLEOTIDE SEQUENCE [LARGE SCALE GENOMIC DNA]</scope>
    <source>
        <strain evidence="17 18">UAMH 11012</strain>
    </source>
</reference>
<organism evidence="17 18">
    <name type="scientific">Phialocephala subalpina</name>
    <dbReference type="NCBI Taxonomy" id="576137"/>
    <lineage>
        <taxon>Eukaryota</taxon>
        <taxon>Fungi</taxon>
        <taxon>Dikarya</taxon>
        <taxon>Ascomycota</taxon>
        <taxon>Pezizomycotina</taxon>
        <taxon>Leotiomycetes</taxon>
        <taxon>Helotiales</taxon>
        <taxon>Mollisiaceae</taxon>
        <taxon>Phialocephala</taxon>
        <taxon>Phialocephala fortinii species complex</taxon>
    </lineage>
</organism>
<dbReference type="OrthoDB" id="10251412at2759"/>
<name>A0A1L7X8T9_9HELO</name>
<keyword evidence="7 12" id="KW-0067">ATP-binding</keyword>
<evidence type="ECO:0000256" key="2">
    <source>
        <dbReference type="ARBA" id="ARBA00007448"/>
    </source>
</evidence>
<feature type="coiled-coil region" evidence="13">
    <location>
        <begin position="497"/>
        <end position="528"/>
    </location>
</feature>
<evidence type="ECO:0000256" key="14">
    <source>
        <dbReference type="SAM" id="MobiDB-lite"/>
    </source>
</evidence>
<dbReference type="Proteomes" id="UP000184330">
    <property type="component" value="Unassembled WGS sequence"/>
</dbReference>
<comment type="subcellular location">
    <subcellularLocation>
        <location evidence="1">Mitochondrion inner membrane</location>
        <topology evidence="1">Single-pass membrane protein</topology>
    </subcellularLocation>
</comment>
<comment type="catalytic activity">
    <reaction evidence="11">
        <text>ATP + H2O = ADP + phosphate + H(+)</text>
        <dbReference type="Rhea" id="RHEA:13065"/>
        <dbReference type="ChEBI" id="CHEBI:15377"/>
        <dbReference type="ChEBI" id="CHEBI:15378"/>
        <dbReference type="ChEBI" id="CHEBI:30616"/>
        <dbReference type="ChEBI" id="CHEBI:43474"/>
        <dbReference type="ChEBI" id="CHEBI:456216"/>
    </reaction>
    <physiologicalReaction direction="left-to-right" evidence="11">
        <dbReference type="Rhea" id="RHEA:13066"/>
    </physiologicalReaction>
</comment>
<dbReference type="InterPro" id="IPR027417">
    <property type="entry name" value="P-loop_NTPase"/>
</dbReference>
<keyword evidence="18" id="KW-1185">Reference proteome</keyword>
<evidence type="ECO:0000256" key="4">
    <source>
        <dbReference type="ARBA" id="ARBA00022741"/>
    </source>
</evidence>
<dbReference type="GO" id="GO:0005743">
    <property type="term" value="C:mitochondrial inner membrane"/>
    <property type="evidence" value="ECO:0007669"/>
    <property type="project" value="UniProtKB-SubCell"/>
</dbReference>